<dbReference type="Proteomes" id="UP000075880">
    <property type="component" value="Unassembled WGS sequence"/>
</dbReference>
<proteinExistence type="predicted"/>
<dbReference type="AlphaFoldDB" id="A0AAG5CT80"/>
<name>A0AAG5CT80_ANOAO</name>
<dbReference type="EnsemblMetazoa" id="ENSAATROPT001768">
    <property type="protein sequence ID" value="ENSAATROPP001699"/>
    <property type="gene ID" value="ENSAATROPG001394"/>
</dbReference>
<organism evidence="1 2">
    <name type="scientific">Anopheles atroparvus</name>
    <name type="common">European mosquito</name>
    <dbReference type="NCBI Taxonomy" id="41427"/>
    <lineage>
        <taxon>Eukaryota</taxon>
        <taxon>Metazoa</taxon>
        <taxon>Ecdysozoa</taxon>
        <taxon>Arthropoda</taxon>
        <taxon>Hexapoda</taxon>
        <taxon>Insecta</taxon>
        <taxon>Pterygota</taxon>
        <taxon>Neoptera</taxon>
        <taxon>Endopterygota</taxon>
        <taxon>Diptera</taxon>
        <taxon>Nematocera</taxon>
        <taxon>Culicoidea</taxon>
        <taxon>Culicidae</taxon>
        <taxon>Anophelinae</taxon>
        <taxon>Anopheles</taxon>
    </lineage>
</organism>
<evidence type="ECO:0000313" key="1">
    <source>
        <dbReference type="EnsemblMetazoa" id="ENSAATROPP001699"/>
    </source>
</evidence>
<reference evidence="1" key="1">
    <citation type="submission" date="2024-04" db="UniProtKB">
        <authorList>
            <consortium name="EnsemblMetazoa"/>
        </authorList>
    </citation>
    <scope>IDENTIFICATION</scope>
    <source>
        <strain evidence="1">EBRO</strain>
    </source>
</reference>
<evidence type="ECO:0000313" key="2">
    <source>
        <dbReference type="Proteomes" id="UP000075880"/>
    </source>
</evidence>
<keyword evidence="2" id="KW-1185">Reference proteome</keyword>
<sequence length="60" mass="6689">AFRRCKYARSYSNVENCQLIVGLTPSCLLAITQWGLLRRNCIPLQFFATTLAAATIISIP</sequence>
<protein>
    <submittedName>
        <fullName evidence="1">Uncharacterized protein</fullName>
    </submittedName>
</protein>
<accession>A0AAG5CT80</accession>